<reference evidence="8" key="1">
    <citation type="submission" date="2021-03" db="EMBL/GenBank/DDBJ databases">
        <authorList>
            <person name="Tagirdzhanova G."/>
        </authorList>
    </citation>
    <scope>NUCLEOTIDE SEQUENCE</scope>
</reference>
<protein>
    <recommendedName>
        <fullName evidence="7">Major facilitator superfamily (MFS) profile domain-containing protein</fullName>
    </recommendedName>
</protein>
<dbReference type="InterPro" id="IPR036259">
    <property type="entry name" value="MFS_trans_sf"/>
</dbReference>
<accession>A0A8H3FKA5</accession>
<keyword evidence="2" id="KW-0813">Transport</keyword>
<feature type="transmembrane region" description="Helical" evidence="6">
    <location>
        <begin position="407"/>
        <end position="428"/>
    </location>
</feature>
<dbReference type="SUPFAM" id="SSF103473">
    <property type="entry name" value="MFS general substrate transporter"/>
    <property type="match status" value="1"/>
</dbReference>
<comment type="caution">
    <text evidence="8">The sequence shown here is derived from an EMBL/GenBank/DDBJ whole genome shotgun (WGS) entry which is preliminary data.</text>
</comment>
<dbReference type="Proteomes" id="UP000664203">
    <property type="component" value="Unassembled WGS sequence"/>
</dbReference>
<gene>
    <name evidence="8" type="ORF">ALECFALPRED_003383</name>
</gene>
<dbReference type="Pfam" id="PF07690">
    <property type="entry name" value="MFS_1"/>
    <property type="match status" value="1"/>
</dbReference>
<dbReference type="FunFam" id="1.20.1250.20:FF:000068">
    <property type="entry name" value="MFS general substrate transporter"/>
    <property type="match status" value="1"/>
</dbReference>
<feature type="transmembrane region" description="Helical" evidence="6">
    <location>
        <begin position="90"/>
        <end position="111"/>
    </location>
</feature>
<dbReference type="AlphaFoldDB" id="A0A8H3FKA5"/>
<organism evidence="8 9">
    <name type="scientific">Alectoria fallacina</name>
    <dbReference type="NCBI Taxonomy" id="1903189"/>
    <lineage>
        <taxon>Eukaryota</taxon>
        <taxon>Fungi</taxon>
        <taxon>Dikarya</taxon>
        <taxon>Ascomycota</taxon>
        <taxon>Pezizomycotina</taxon>
        <taxon>Lecanoromycetes</taxon>
        <taxon>OSLEUM clade</taxon>
        <taxon>Lecanoromycetidae</taxon>
        <taxon>Lecanorales</taxon>
        <taxon>Lecanorineae</taxon>
        <taxon>Parmeliaceae</taxon>
        <taxon>Alectoria</taxon>
    </lineage>
</organism>
<evidence type="ECO:0000256" key="5">
    <source>
        <dbReference type="ARBA" id="ARBA00023136"/>
    </source>
</evidence>
<feature type="transmembrane region" description="Helical" evidence="6">
    <location>
        <begin position="123"/>
        <end position="142"/>
    </location>
</feature>
<feature type="transmembrane region" description="Helical" evidence="6">
    <location>
        <begin position="440"/>
        <end position="462"/>
    </location>
</feature>
<dbReference type="PROSITE" id="PS50850">
    <property type="entry name" value="MFS"/>
    <property type="match status" value="1"/>
</dbReference>
<dbReference type="FunFam" id="1.20.1250.20:FF:000034">
    <property type="entry name" value="MFS general substrate transporter"/>
    <property type="match status" value="1"/>
</dbReference>
<proteinExistence type="predicted"/>
<keyword evidence="4 6" id="KW-1133">Transmembrane helix</keyword>
<feature type="transmembrane region" description="Helical" evidence="6">
    <location>
        <begin position="316"/>
        <end position="338"/>
    </location>
</feature>
<feature type="transmembrane region" description="Helical" evidence="6">
    <location>
        <begin position="279"/>
        <end position="296"/>
    </location>
</feature>
<comment type="subcellular location">
    <subcellularLocation>
        <location evidence="1">Membrane</location>
        <topology evidence="1">Multi-pass membrane protein</topology>
    </subcellularLocation>
</comment>
<evidence type="ECO:0000256" key="4">
    <source>
        <dbReference type="ARBA" id="ARBA00022989"/>
    </source>
</evidence>
<feature type="domain" description="Major facilitator superfamily (MFS) profile" evidence="7">
    <location>
        <begin position="52"/>
        <end position="467"/>
    </location>
</feature>
<feature type="transmembrane region" description="Helical" evidence="6">
    <location>
        <begin position="375"/>
        <end position="395"/>
    </location>
</feature>
<feature type="transmembrane region" description="Helical" evidence="6">
    <location>
        <begin position="148"/>
        <end position="166"/>
    </location>
</feature>
<sequence>MDISTYEKPILFDSSPGSMSISEDGLSHHLPHLEPIDRAAEKRLVRKCDLYLIPVLSLLYSLAFIDRINIGNARLQGLENDLKMKGQDYNVALFVFFIPYILFEVPSNLLIRKLAPSTWLSSIMILWGIVTVCLGVTQSFPGFVVCRFFLGLCEAGFFPGCMYLISMYYRRYELQWRFNLFFSAVILAGAWSGLLAYALAKLAGIGGYDGWRWIFIIEGLATFAFAVISRFFIVDWPETAKFLTPAERQLLIRRLSEDMAEARMDRLDSKARRRAFGDWKIYVGILMYLGVNNTGYSTSFFTPTILSELGWTAVRAQVLSIPIYVVATVTCLVSALLTDRLQHRYAFAMLGVVTVSIGYIILLAQGSVSVGARYFAVYLVMAGGYITQPITLVWLSNNMGGHYKRSINAAMQIGFGNFGGIIASNIYITKQKPRYPVGYGVSLALIWMCGLACTVFAIGLRLENKRRERGERDGRLSLAKEEVENLGDEHPKFRFTY</sequence>
<dbReference type="GO" id="GO:0016020">
    <property type="term" value="C:membrane"/>
    <property type="evidence" value="ECO:0007669"/>
    <property type="project" value="UniProtKB-SubCell"/>
</dbReference>
<evidence type="ECO:0000313" key="9">
    <source>
        <dbReference type="Proteomes" id="UP000664203"/>
    </source>
</evidence>
<evidence type="ECO:0000313" key="8">
    <source>
        <dbReference type="EMBL" id="CAF9926176.1"/>
    </source>
</evidence>
<dbReference type="PANTHER" id="PTHR43791:SF52">
    <property type="entry name" value="TRANSPORTER, PUTATIVE (AFU_ORTHOLOGUE AFUA_1G11820)-RELATED"/>
    <property type="match status" value="1"/>
</dbReference>
<feature type="transmembrane region" description="Helical" evidence="6">
    <location>
        <begin position="211"/>
        <end position="233"/>
    </location>
</feature>
<dbReference type="PANTHER" id="PTHR43791">
    <property type="entry name" value="PERMEASE-RELATED"/>
    <property type="match status" value="1"/>
</dbReference>
<name>A0A8H3FKA5_9LECA</name>
<feature type="transmembrane region" description="Helical" evidence="6">
    <location>
        <begin position="345"/>
        <end position="363"/>
    </location>
</feature>
<keyword evidence="5 6" id="KW-0472">Membrane</keyword>
<dbReference type="InterPro" id="IPR020846">
    <property type="entry name" value="MFS_dom"/>
</dbReference>
<dbReference type="InterPro" id="IPR011701">
    <property type="entry name" value="MFS"/>
</dbReference>
<dbReference type="GO" id="GO:0022857">
    <property type="term" value="F:transmembrane transporter activity"/>
    <property type="evidence" value="ECO:0007669"/>
    <property type="project" value="InterPro"/>
</dbReference>
<keyword evidence="9" id="KW-1185">Reference proteome</keyword>
<evidence type="ECO:0000256" key="6">
    <source>
        <dbReference type="SAM" id="Phobius"/>
    </source>
</evidence>
<dbReference type="EMBL" id="CAJPDR010000211">
    <property type="protein sequence ID" value="CAF9926176.1"/>
    <property type="molecule type" value="Genomic_DNA"/>
</dbReference>
<dbReference type="Gene3D" id="1.20.1250.20">
    <property type="entry name" value="MFS general substrate transporter like domains"/>
    <property type="match status" value="2"/>
</dbReference>
<evidence type="ECO:0000256" key="1">
    <source>
        <dbReference type="ARBA" id="ARBA00004141"/>
    </source>
</evidence>
<evidence type="ECO:0000256" key="3">
    <source>
        <dbReference type="ARBA" id="ARBA00022692"/>
    </source>
</evidence>
<dbReference type="OrthoDB" id="19923at2759"/>
<evidence type="ECO:0000259" key="7">
    <source>
        <dbReference type="PROSITE" id="PS50850"/>
    </source>
</evidence>
<keyword evidence="3 6" id="KW-0812">Transmembrane</keyword>
<feature type="transmembrane region" description="Helical" evidence="6">
    <location>
        <begin position="50"/>
        <end position="70"/>
    </location>
</feature>
<feature type="transmembrane region" description="Helical" evidence="6">
    <location>
        <begin position="178"/>
        <end position="199"/>
    </location>
</feature>
<evidence type="ECO:0000256" key="2">
    <source>
        <dbReference type="ARBA" id="ARBA00022448"/>
    </source>
</evidence>